<feature type="non-terminal residue" evidence="2">
    <location>
        <position position="1"/>
    </location>
</feature>
<gene>
    <name evidence="2" type="ORF">GMARGA_LOCUS11417</name>
</gene>
<organism evidence="2 3">
    <name type="scientific">Gigaspora margarita</name>
    <dbReference type="NCBI Taxonomy" id="4874"/>
    <lineage>
        <taxon>Eukaryota</taxon>
        <taxon>Fungi</taxon>
        <taxon>Fungi incertae sedis</taxon>
        <taxon>Mucoromycota</taxon>
        <taxon>Glomeromycotina</taxon>
        <taxon>Glomeromycetes</taxon>
        <taxon>Diversisporales</taxon>
        <taxon>Gigasporaceae</taxon>
        <taxon>Gigaspora</taxon>
    </lineage>
</organism>
<evidence type="ECO:0000313" key="2">
    <source>
        <dbReference type="EMBL" id="CAG8689482.1"/>
    </source>
</evidence>
<dbReference type="EMBL" id="CAJVQB010006679">
    <property type="protein sequence ID" value="CAG8689482.1"/>
    <property type="molecule type" value="Genomic_DNA"/>
</dbReference>
<reference evidence="2 3" key="1">
    <citation type="submission" date="2021-06" db="EMBL/GenBank/DDBJ databases">
        <authorList>
            <person name="Kallberg Y."/>
            <person name="Tangrot J."/>
            <person name="Rosling A."/>
        </authorList>
    </citation>
    <scope>NUCLEOTIDE SEQUENCE [LARGE SCALE GENOMIC DNA]</scope>
    <source>
        <strain evidence="2 3">120-4 pot B 10/14</strain>
    </source>
</reference>
<evidence type="ECO:0000256" key="1">
    <source>
        <dbReference type="SAM" id="MobiDB-lite"/>
    </source>
</evidence>
<comment type="caution">
    <text evidence="2">The sequence shown here is derived from an EMBL/GenBank/DDBJ whole genome shotgun (WGS) entry which is preliminary data.</text>
</comment>
<proteinExistence type="predicted"/>
<keyword evidence="3" id="KW-1185">Reference proteome</keyword>
<sequence>VLSINWIFDSFKKRAIVKIAIKNERSKQILDDLWSLPISRKLTRITQGENKEEVLVNRRKHRLILEDMHKAINIKINYGNTFLFWRDISGVERPDRRSTSAIKWNRKNLPPDSDKEKKVVNGFSKNASKLNQKNILYEKKIMHSHNKENESGETTKFKNQYDEDKRKEGHNAERSRYIESLDKKLQIILQRLDKIEANRLRDGDKIAKGEQKNQLAVEDWLPLQRSQSQNIQPKQKEGEETGCAKEEEVELYKRITRVGAVKKWLIDKNLMVEDKTEGALDSIWEALEKGILETAIKHIPKKKICKTRVARDGKKGPRLDKLIIELGRDMTKEDRKDFGLFRKNIKKKFQIEIENIGRKWEDKDIENLKQGRMLASLLEKPFNHDVVDKLLENQNNTRVLTCDPEKVKEKTKEFF</sequence>
<name>A0ABN7UYK2_GIGMA</name>
<evidence type="ECO:0000313" key="3">
    <source>
        <dbReference type="Proteomes" id="UP000789901"/>
    </source>
</evidence>
<feature type="region of interest" description="Disordered" evidence="1">
    <location>
        <begin position="143"/>
        <end position="175"/>
    </location>
</feature>
<protein>
    <submittedName>
        <fullName evidence="2">36860_t:CDS:1</fullName>
    </submittedName>
</protein>
<accession>A0ABN7UYK2</accession>
<dbReference type="Proteomes" id="UP000789901">
    <property type="component" value="Unassembled WGS sequence"/>
</dbReference>